<dbReference type="PANTHER" id="PTHR30146:SF136">
    <property type="entry name" value="NTD BIOSYNTHESIS OPERON REGULATOR NTDR"/>
    <property type="match status" value="1"/>
</dbReference>
<accession>W4QL93</accession>
<dbReference type="Gene3D" id="1.10.260.40">
    <property type="entry name" value="lambda repressor-like DNA-binding domains"/>
    <property type="match status" value="1"/>
</dbReference>
<dbReference type="InterPro" id="IPR046335">
    <property type="entry name" value="LacI/GalR-like_sensor"/>
</dbReference>
<dbReference type="SUPFAM" id="SSF47413">
    <property type="entry name" value="lambda repressor-like DNA-binding domains"/>
    <property type="match status" value="1"/>
</dbReference>
<keyword evidence="2" id="KW-0238">DNA-binding</keyword>
<evidence type="ECO:0000256" key="2">
    <source>
        <dbReference type="ARBA" id="ARBA00023125"/>
    </source>
</evidence>
<dbReference type="Pfam" id="PF00356">
    <property type="entry name" value="LacI"/>
    <property type="match status" value="1"/>
</dbReference>
<gene>
    <name evidence="5" type="ORF">JCM9152_3632</name>
</gene>
<organism evidence="5 6">
    <name type="scientific">Halalkalibacter hemicellulosilyticusJCM 9152</name>
    <dbReference type="NCBI Taxonomy" id="1236971"/>
    <lineage>
        <taxon>Bacteria</taxon>
        <taxon>Bacillati</taxon>
        <taxon>Bacillota</taxon>
        <taxon>Bacilli</taxon>
        <taxon>Bacillales</taxon>
        <taxon>Bacillaceae</taxon>
        <taxon>Halalkalibacter</taxon>
    </lineage>
</organism>
<reference evidence="5" key="1">
    <citation type="journal article" date="2014" name="Genome Announc.">
        <title>Draft Genome Sequences of Three Alkaliphilic Bacillus Strains, Bacillus wakoensis JCM 9140T, Bacillus akibai JCM 9157T, and Bacillus hemicellulosilyticus JCM 9152T.</title>
        <authorList>
            <person name="Yuki M."/>
            <person name="Oshima K."/>
            <person name="Suda W."/>
            <person name="Oshida Y."/>
            <person name="Kitamura K."/>
            <person name="Iida T."/>
            <person name="Hattori M."/>
            <person name="Ohkuma M."/>
        </authorList>
    </citation>
    <scope>NUCLEOTIDE SEQUENCE [LARGE SCALE GENOMIC DNA]</scope>
    <source>
        <strain evidence="5">JCM 9152</strain>
    </source>
</reference>
<evidence type="ECO:0000313" key="6">
    <source>
        <dbReference type="Proteomes" id="UP000018895"/>
    </source>
</evidence>
<dbReference type="InterPro" id="IPR028082">
    <property type="entry name" value="Peripla_BP_I"/>
</dbReference>
<dbReference type="EMBL" id="BAUU01000029">
    <property type="protein sequence ID" value="GAE32114.1"/>
    <property type="molecule type" value="Genomic_DNA"/>
</dbReference>
<dbReference type="CDD" id="cd01392">
    <property type="entry name" value="HTH_LacI"/>
    <property type="match status" value="1"/>
</dbReference>
<name>W4QL93_9BACI</name>
<dbReference type="AlphaFoldDB" id="W4QL93"/>
<sequence>MATIEDVAKLAGLSRSTVSRVINNHPYVTEKKRQLVYDAMRQLEYHPNSSAQRLRTQKTNTIAVLVPRLTNPFFPLLVEGLEEVAVENGFQLLICQTQANEEKELSFLHMLTTKQVDGLIFTSIENEWSTVEPYMQSGPMVLCNEYRSDVNVSIVRLDQVKGSYLGAQYLIDKGHQAIAYCGATTSELGRDREKGFIQALAEAGLSLKKEWYFDNLYSIDCGKRVLRNILEMDPNDRPTAVFTGSDEVAAGIMKEARQKGLSIPKDLAVIGFDDQPIAELLEPSLTTIRQPTKDMGRQTMEVMLSMLTNEQKKHPYERKVVELPIELIKRESV</sequence>
<dbReference type="Gene3D" id="3.40.50.2300">
    <property type="match status" value="2"/>
</dbReference>
<evidence type="ECO:0000313" key="5">
    <source>
        <dbReference type="EMBL" id="GAE32114.1"/>
    </source>
</evidence>
<dbReference type="GO" id="GO:0000976">
    <property type="term" value="F:transcription cis-regulatory region binding"/>
    <property type="evidence" value="ECO:0007669"/>
    <property type="project" value="TreeGrafter"/>
</dbReference>
<dbReference type="GO" id="GO:0003700">
    <property type="term" value="F:DNA-binding transcription factor activity"/>
    <property type="evidence" value="ECO:0007669"/>
    <property type="project" value="TreeGrafter"/>
</dbReference>
<keyword evidence="1" id="KW-0805">Transcription regulation</keyword>
<keyword evidence="6" id="KW-1185">Reference proteome</keyword>
<proteinExistence type="predicted"/>
<comment type="caution">
    <text evidence="5">The sequence shown here is derived from an EMBL/GenBank/DDBJ whole genome shotgun (WGS) entry which is preliminary data.</text>
</comment>
<protein>
    <submittedName>
        <fullName evidence="5">Transcriptional regulator</fullName>
    </submittedName>
</protein>
<dbReference type="PRINTS" id="PR00036">
    <property type="entry name" value="HTHLACI"/>
</dbReference>
<evidence type="ECO:0000256" key="3">
    <source>
        <dbReference type="ARBA" id="ARBA00023163"/>
    </source>
</evidence>
<dbReference type="PROSITE" id="PS50932">
    <property type="entry name" value="HTH_LACI_2"/>
    <property type="match status" value="1"/>
</dbReference>
<dbReference type="Pfam" id="PF13377">
    <property type="entry name" value="Peripla_BP_3"/>
    <property type="match status" value="1"/>
</dbReference>
<dbReference type="STRING" id="1236971.JCM9152_3632"/>
<dbReference type="OrthoDB" id="9798934at2"/>
<evidence type="ECO:0000256" key="1">
    <source>
        <dbReference type="ARBA" id="ARBA00023015"/>
    </source>
</evidence>
<dbReference type="RefSeq" id="WP_035346394.1">
    <property type="nucleotide sequence ID" value="NZ_BAUU01000029.1"/>
</dbReference>
<dbReference type="PANTHER" id="PTHR30146">
    <property type="entry name" value="LACI-RELATED TRANSCRIPTIONAL REPRESSOR"/>
    <property type="match status" value="1"/>
</dbReference>
<dbReference type="Proteomes" id="UP000018895">
    <property type="component" value="Unassembled WGS sequence"/>
</dbReference>
<dbReference type="InterPro" id="IPR000843">
    <property type="entry name" value="HTH_LacI"/>
</dbReference>
<feature type="domain" description="HTH lacI-type" evidence="4">
    <location>
        <begin position="2"/>
        <end position="56"/>
    </location>
</feature>
<dbReference type="InterPro" id="IPR010982">
    <property type="entry name" value="Lambda_DNA-bd_dom_sf"/>
</dbReference>
<dbReference type="CDD" id="cd06286">
    <property type="entry name" value="PBP1_CcpB-like"/>
    <property type="match status" value="1"/>
</dbReference>
<dbReference type="SUPFAM" id="SSF53822">
    <property type="entry name" value="Periplasmic binding protein-like I"/>
    <property type="match status" value="1"/>
</dbReference>
<dbReference type="SMART" id="SM00354">
    <property type="entry name" value="HTH_LACI"/>
    <property type="match status" value="1"/>
</dbReference>
<keyword evidence="3" id="KW-0804">Transcription</keyword>
<evidence type="ECO:0000259" key="4">
    <source>
        <dbReference type="PROSITE" id="PS50932"/>
    </source>
</evidence>